<keyword evidence="2" id="KW-0472">Membrane</keyword>
<feature type="region of interest" description="Disordered" evidence="1">
    <location>
        <begin position="65"/>
        <end position="91"/>
    </location>
</feature>
<dbReference type="AlphaFoldDB" id="A0A0G0N9D3"/>
<evidence type="ECO:0000256" key="2">
    <source>
        <dbReference type="SAM" id="Phobius"/>
    </source>
</evidence>
<name>A0A0G0N9D3_9BACT</name>
<dbReference type="Proteomes" id="UP000034181">
    <property type="component" value="Unassembled WGS sequence"/>
</dbReference>
<comment type="caution">
    <text evidence="3">The sequence shown here is derived from an EMBL/GenBank/DDBJ whole genome shotgun (WGS) entry which is preliminary data.</text>
</comment>
<accession>A0A0G0N9D3</accession>
<feature type="compositionally biased region" description="Polar residues" evidence="1">
    <location>
        <begin position="70"/>
        <end position="82"/>
    </location>
</feature>
<organism evidence="3 4">
    <name type="scientific">Candidatus Woesebacteria bacterium GW2011_GWB1_38_5b</name>
    <dbReference type="NCBI Taxonomy" id="1618569"/>
    <lineage>
        <taxon>Bacteria</taxon>
        <taxon>Candidatus Woeseibacteriota</taxon>
    </lineage>
</organism>
<gene>
    <name evidence="3" type="ORF">US96_C0055G0005</name>
</gene>
<sequence>METQQVKKWYQKTGGIIALLVLFFPIGLFLMWKYADWGNKTKWIITSAFGLLFVIGRFSGGDDVNKDKTNPQVTTETSQSVSELKPTEAPKPTQHELDATVKFSEDAFLITNNENEDWTSCRFELNSGIIRGGYTYKGEIVAKDALIIPFRDFTKGDGTRFNSYSTKAQNLSISCEVGNIHGFNYFTIN</sequence>
<evidence type="ECO:0000256" key="1">
    <source>
        <dbReference type="SAM" id="MobiDB-lite"/>
    </source>
</evidence>
<keyword evidence="3" id="KW-0449">Lipoprotein</keyword>
<keyword evidence="2" id="KW-1133">Transmembrane helix</keyword>
<reference evidence="3 4" key="1">
    <citation type="journal article" date="2015" name="Nature">
        <title>rRNA introns, odd ribosomes, and small enigmatic genomes across a large radiation of phyla.</title>
        <authorList>
            <person name="Brown C.T."/>
            <person name="Hug L.A."/>
            <person name="Thomas B.C."/>
            <person name="Sharon I."/>
            <person name="Castelle C.J."/>
            <person name="Singh A."/>
            <person name="Wilkins M.J."/>
            <person name="Williams K.H."/>
            <person name="Banfield J.F."/>
        </authorList>
    </citation>
    <scope>NUCLEOTIDE SEQUENCE [LARGE SCALE GENOMIC DNA]</scope>
</reference>
<feature type="transmembrane region" description="Helical" evidence="2">
    <location>
        <begin position="12"/>
        <end position="31"/>
    </location>
</feature>
<dbReference type="EMBL" id="LBUZ01000055">
    <property type="protein sequence ID" value="KKQ73706.1"/>
    <property type="molecule type" value="Genomic_DNA"/>
</dbReference>
<evidence type="ECO:0000313" key="3">
    <source>
        <dbReference type="EMBL" id="KKQ73706.1"/>
    </source>
</evidence>
<protein>
    <submittedName>
        <fullName evidence="3">Surface lipoprotein-related protein</fullName>
    </submittedName>
</protein>
<keyword evidence="2" id="KW-0812">Transmembrane</keyword>
<feature type="transmembrane region" description="Helical" evidence="2">
    <location>
        <begin position="43"/>
        <end position="60"/>
    </location>
</feature>
<proteinExistence type="predicted"/>
<evidence type="ECO:0000313" key="4">
    <source>
        <dbReference type="Proteomes" id="UP000034181"/>
    </source>
</evidence>